<reference evidence="1" key="1">
    <citation type="submission" date="2021-03" db="EMBL/GenBank/DDBJ databases">
        <title>Chromosome level genome of the anhydrobiotic midge Polypedilum vanderplanki.</title>
        <authorList>
            <person name="Yoshida Y."/>
            <person name="Kikawada T."/>
            <person name="Gusev O."/>
        </authorList>
    </citation>
    <scope>NUCLEOTIDE SEQUENCE</scope>
    <source>
        <strain evidence="1">NIAS01</strain>
        <tissue evidence="1">Whole body or cell culture</tissue>
    </source>
</reference>
<accession>A0A9J6BCB6</accession>
<dbReference type="InterPro" id="IPR016187">
    <property type="entry name" value="CTDL_fold"/>
</dbReference>
<protein>
    <recommendedName>
        <fullName evidence="3">C-type lectin domain-containing protein</fullName>
    </recommendedName>
</protein>
<evidence type="ECO:0000313" key="1">
    <source>
        <dbReference type="EMBL" id="KAG5667192.1"/>
    </source>
</evidence>
<dbReference type="Proteomes" id="UP001107558">
    <property type="component" value="Chromosome 4"/>
</dbReference>
<dbReference type="SUPFAM" id="SSF56436">
    <property type="entry name" value="C-type lectin-like"/>
    <property type="match status" value="1"/>
</dbReference>
<sequence>MTDAPVTNAPITNAPATIAPSNFSHYKREPNTTICSLIVPLEDDCGYIKSLCYVSDLLNYNGARSNCLTNGMNLLKVSCNIIQAVINFFKNGSLLSNDFWANGVRSNSTGYWRTQPRNNTGLKKLNITEGPTPGDCLSLHHTNDGFNAFSANCSLLASSFCEYIDAAIIF</sequence>
<dbReference type="AlphaFoldDB" id="A0A9J6BCB6"/>
<keyword evidence="2" id="KW-1185">Reference proteome</keyword>
<gene>
    <name evidence="1" type="ORF">PVAND_015184</name>
</gene>
<evidence type="ECO:0008006" key="3">
    <source>
        <dbReference type="Google" id="ProtNLM"/>
    </source>
</evidence>
<organism evidence="1 2">
    <name type="scientific">Polypedilum vanderplanki</name>
    <name type="common">Sleeping chironomid midge</name>
    <dbReference type="NCBI Taxonomy" id="319348"/>
    <lineage>
        <taxon>Eukaryota</taxon>
        <taxon>Metazoa</taxon>
        <taxon>Ecdysozoa</taxon>
        <taxon>Arthropoda</taxon>
        <taxon>Hexapoda</taxon>
        <taxon>Insecta</taxon>
        <taxon>Pterygota</taxon>
        <taxon>Neoptera</taxon>
        <taxon>Endopterygota</taxon>
        <taxon>Diptera</taxon>
        <taxon>Nematocera</taxon>
        <taxon>Chironomoidea</taxon>
        <taxon>Chironomidae</taxon>
        <taxon>Chironominae</taxon>
        <taxon>Polypedilum</taxon>
        <taxon>Polypedilum</taxon>
    </lineage>
</organism>
<dbReference type="EMBL" id="JADBJN010000004">
    <property type="protein sequence ID" value="KAG5667192.1"/>
    <property type="molecule type" value="Genomic_DNA"/>
</dbReference>
<dbReference type="InterPro" id="IPR016186">
    <property type="entry name" value="C-type_lectin-like/link_sf"/>
</dbReference>
<comment type="caution">
    <text evidence="1">The sequence shown here is derived from an EMBL/GenBank/DDBJ whole genome shotgun (WGS) entry which is preliminary data.</text>
</comment>
<name>A0A9J6BCB6_POLVA</name>
<proteinExistence type="predicted"/>
<evidence type="ECO:0000313" key="2">
    <source>
        <dbReference type="Proteomes" id="UP001107558"/>
    </source>
</evidence>
<dbReference type="Gene3D" id="3.10.100.10">
    <property type="entry name" value="Mannose-Binding Protein A, subunit A"/>
    <property type="match status" value="1"/>
</dbReference>